<comment type="caution">
    <text evidence="1">The sequence shown here is derived from an EMBL/GenBank/DDBJ whole genome shotgun (WGS) entry which is preliminary data.</text>
</comment>
<dbReference type="Proteomes" id="UP000801492">
    <property type="component" value="Unassembled WGS sequence"/>
</dbReference>
<accession>A0A8K0C9Z3</accession>
<proteinExistence type="predicted"/>
<evidence type="ECO:0000313" key="1">
    <source>
        <dbReference type="EMBL" id="KAF2881462.1"/>
    </source>
</evidence>
<organism evidence="1 2">
    <name type="scientific">Ignelater luminosus</name>
    <name type="common">Cucubano</name>
    <name type="synonym">Pyrophorus luminosus</name>
    <dbReference type="NCBI Taxonomy" id="2038154"/>
    <lineage>
        <taxon>Eukaryota</taxon>
        <taxon>Metazoa</taxon>
        <taxon>Ecdysozoa</taxon>
        <taxon>Arthropoda</taxon>
        <taxon>Hexapoda</taxon>
        <taxon>Insecta</taxon>
        <taxon>Pterygota</taxon>
        <taxon>Neoptera</taxon>
        <taxon>Endopterygota</taxon>
        <taxon>Coleoptera</taxon>
        <taxon>Polyphaga</taxon>
        <taxon>Elateriformia</taxon>
        <taxon>Elateroidea</taxon>
        <taxon>Elateridae</taxon>
        <taxon>Agrypninae</taxon>
        <taxon>Pyrophorini</taxon>
        <taxon>Ignelater</taxon>
    </lineage>
</organism>
<gene>
    <name evidence="1" type="ORF">ILUMI_24714</name>
</gene>
<keyword evidence="2" id="KW-1185">Reference proteome</keyword>
<reference evidence="1" key="1">
    <citation type="submission" date="2019-08" db="EMBL/GenBank/DDBJ databases">
        <title>The genome of the North American firefly Photinus pyralis.</title>
        <authorList>
            <consortium name="Photinus pyralis genome working group"/>
            <person name="Fallon T.R."/>
            <person name="Sander Lower S.E."/>
            <person name="Weng J.-K."/>
        </authorList>
    </citation>
    <scope>NUCLEOTIDE SEQUENCE</scope>
    <source>
        <strain evidence="1">TRF0915ILg1</strain>
        <tissue evidence="1">Whole body</tissue>
    </source>
</reference>
<dbReference type="Gene3D" id="3.60.10.10">
    <property type="entry name" value="Endonuclease/exonuclease/phosphatase"/>
    <property type="match status" value="1"/>
</dbReference>
<dbReference type="InterPro" id="IPR036691">
    <property type="entry name" value="Endo/exonu/phosph_ase_sf"/>
</dbReference>
<dbReference type="OrthoDB" id="410542at2759"/>
<sequence length="261" mass="30569">MPKRGYGYIKIETLNVRGNLLQKKLKLTSELKENQIDIVVLIETKHKGLEVEAAIDMQCYTQESRNMKQSGLALYMLSEKLMILVWNVWSEDETIIAAYGPNEDATRQRNQDTDVRVGRSMELCTDHYFLKVKLKMLHGKGSQIQDKVLQVREQFLLAVEQEIANQAEALREAGLVELKEAFKQVLLEVAEQVCSRSRVKKRKKKRTKWWNAEVKTKTKLMKGRFKEYLRESEDEKTAAYSRYKEERRVVRDTVKRAQEQP</sequence>
<dbReference type="EMBL" id="VTPC01090738">
    <property type="protein sequence ID" value="KAF2881462.1"/>
    <property type="molecule type" value="Genomic_DNA"/>
</dbReference>
<name>A0A8K0C9Z3_IGNLU</name>
<evidence type="ECO:0000313" key="2">
    <source>
        <dbReference type="Proteomes" id="UP000801492"/>
    </source>
</evidence>
<dbReference type="AlphaFoldDB" id="A0A8K0C9Z3"/>
<dbReference type="SUPFAM" id="SSF56219">
    <property type="entry name" value="DNase I-like"/>
    <property type="match status" value="1"/>
</dbReference>
<protein>
    <submittedName>
        <fullName evidence="1">Uncharacterized protein</fullName>
    </submittedName>
</protein>